<dbReference type="InterPro" id="IPR051237">
    <property type="entry name" value="Ferric-chelate_Red/DefProt"/>
</dbReference>
<gene>
    <name evidence="2" type="ORF">DAPPUDRAFT_303992</name>
</gene>
<keyword evidence="3" id="KW-1185">Reference proteome</keyword>
<name>E9GIV5_DAPPU</name>
<dbReference type="OrthoDB" id="6345793at2759"/>
<dbReference type="EMBL" id="GL732547">
    <property type="protein sequence ID" value="EFX80588.1"/>
    <property type="molecule type" value="Genomic_DNA"/>
</dbReference>
<dbReference type="InParanoid" id="E9GIV5"/>
<dbReference type="HOGENOM" id="CLU_091827_0_1_1"/>
<dbReference type="PROSITE" id="PS51019">
    <property type="entry name" value="REELIN"/>
    <property type="match status" value="1"/>
</dbReference>
<evidence type="ECO:0000259" key="1">
    <source>
        <dbReference type="PROSITE" id="PS51019"/>
    </source>
</evidence>
<reference evidence="2 3" key="1">
    <citation type="journal article" date="2011" name="Science">
        <title>The ecoresponsive genome of Daphnia pulex.</title>
        <authorList>
            <person name="Colbourne J.K."/>
            <person name="Pfrender M.E."/>
            <person name="Gilbert D."/>
            <person name="Thomas W.K."/>
            <person name="Tucker A."/>
            <person name="Oakley T.H."/>
            <person name="Tokishita S."/>
            <person name="Aerts A."/>
            <person name="Arnold G.J."/>
            <person name="Basu M.K."/>
            <person name="Bauer D.J."/>
            <person name="Caceres C.E."/>
            <person name="Carmel L."/>
            <person name="Casola C."/>
            <person name="Choi J.H."/>
            <person name="Detter J.C."/>
            <person name="Dong Q."/>
            <person name="Dusheyko S."/>
            <person name="Eads B.D."/>
            <person name="Frohlich T."/>
            <person name="Geiler-Samerotte K.A."/>
            <person name="Gerlach D."/>
            <person name="Hatcher P."/>
            <person name="Jogdeo S."/>
            <person name="Krijgsveld J."/>
            <person name="Kriventseva E.V."/>
            <person name="Kultz D."/>
            <person name="Laforsch C."/>
            <person name="Lindquist E."/>
            <person name="Lopez J."/>
            <person name="Manak J.R."/>
            <person name="Muller J."/>
            <person name="Pangilinan J."/>
            <person name="Patwardhan R.P."/>
            <person name="Pitluck S."/>
            <person name="Pritham E.J."/>
            <person name="Rechtsteiner A."/>
            <person name="Rho M."/>
            <person name="Rogozin I.B."/>
            <person name="Sakarya O."/>
            <person name="Salamov A."/>
            <person name="Schaack S."/>
            <person name="Shapiro H."/>
            <person name="Shiga Y."/>
            <person name="Skalitzky C."/>
            <person name="Smith Z."/>
            <person name="Souvorov A."/>
            <person name="Sung W."/>
            <person name="Tang Z."/>
            <person name="Tsuchiya D."/>
            <person name="Tu H."/>
            <person name="Vos H."/>
            <person name="Wang M."/>
            <person name="Wolf Y.I."/>
            <person name="Yamagata H."/>
            <person name="Yamada T."/>
            <person name="Ye Y."/>
            <person name="Shaw J.R."/>
            <person name="Andrews J."/>
            <person name="Crease T.J."/>
            <person name="Tang H."/>
            <person name="Lucas S.M."/>
            <person name="Robertson H.M."/>
            <person name="Bork P."/>
            <person name="Koonin E.V."/>
            <person name="Zdobnov E.M."/>
            <person name="Grigoriev I.V."/>
            <person name="Lynch M."/>
            <person name="Boore J.L."/>
        </authorList>
    </citation>
    <scope>NUCLEOTIDE SEQUENCE [LARGE SCALE GENOMIC DNA]</scope>
</reference>
<feature type="domain" description="Reelin" evidence="1">
    <location>
        <begin position="19"/>
        <end position="179"/>
    </location>
</feature>
<accession>E9GIV5</accession>
<dbReference type="AlphaFoldDB" id="E9GIV5"/>
<dbReference type="GO" id="GO:0016020">
    <property type="term" value="C:membrane"/>
    <property type="evidence" value="ECO:0000318"/>
    <property type="project" value="GO_Central"/>
</dbReference>
<evidence type="ECO:0000313" key="2">
    <source>
        <dbReference type="EMBL" id="EFX80588.1"/>
    </source>
</evidence>
<dbReference type="Proteomes" id="UP000000305">
    <property type="component" value="Unassembled WGS sequence"/>
</dbReference>
<organism evidence="2 3">
    <name type="scientific">Daphnia pulex</name>
    <name type="common">Water flea</name>
    <dbReference type="NCBI Taxonomy" id="6669"/>
    <lineage>
        <taxon>Eukaryota</taxon>
        <taxon>Metazoa</taxon>
        <taxon>Ecdysozoa</taxon>
        <taxon>Arthropoda</taxon>
        <taxon>Crustacea</taxon>
        <taxon>Branchiopoda</taxon>
        <taxon>Diplostraca</taxon>
        <taxon>Cladocera</taxon>
        <taxon>Anomopoda</taxon>
        <taxon>Daphniidae</taxon>
        <taxon>Daphnia</taxon>
    </lineage>
</organism>
<dbReference type="Pfam" id="PF02014">
    <property type="entry name" value="Reeler"/>
    <property type="match status" value="1"/>
</dbReference>
<dbReference type="PhylomeDB" id="E9GIV5"/>
<protein>
    <recommendedName>
        <fullName evidence="1">Reelin domain-containing protein</fullName>
    </recommendedName>
</protein>
<dbReference type="InterPro" id="IPR042307">
    <property type="entry name" value="Reeler_sf"/>
</dbReference>
<sequence>MLDCQKIFKRICLTTLVLYLLTPNGNKIAVHGSSSGSPVQACADMVPAHHVDAQTSASPFVTKPSVTSAGNDSTITLTLASASPGIAFKGFLIMGFNNANHTEGPIGSFSSISNGQIIDCPGGSPKNAATHSNSDNKTSVTVDWTAPAQFVGTVLFKTTYAENGGIFWVATKSAPVTFV</sequence>
<proteinExistence type="predicted"/>
<dbReference type="PANTHER" id="PTHR45828:SF36">
    <property type="entry name" value="REELIN DOMAIN-CONTAINING PROTEIN"/>
    <property type="match status" value="1"/>
</dbReference>
<dbReference type="PANTHER" id="PTHR45828">
    <property type="entry name" value="CYTOCHROME B561/FERRIC REDUCTASE TRANSMEMBRANE"/>
    <property type="match status" value="1"/>
</dbReference>
<evidence type="ECO:0000313" key="3">
    <source>
        <dbReference type="Proteomes" id="UP000000305"/>
    </source>
</evidence>
<dbReference type="KEGG" id="dpx:DAPPUDRAFT_303992"/>
<dbReference type="Gene3D" id="2.60.40.4060">
    <property type="entry name" value="Reeler domain"/>
    <property type="match status" value="1"/>
</dbReference>
<dbReference type="InterPro" id="IPR002861">
    <property type="entry name" value="Reeler_dom"/>
</dbReference>
<dbReference type="CDD" id="cd08544">
    <property type="entry name" value="Reeler"/>
    <property type="match status" value="1"/>
</dbReference>
<dbReference type="eggNOG" id="KOG4293">
    <property type="taxonomic scope" value="Eukaryota"/>
</dbReference>